<keyword evidence="3" id="KW-1185">Reference proteome</keyword>
<evidence type="ECO:0000256" key="1">
    <source>
        <dbReference type="SAM" id="MobiDB-lite"/>
    </source>
</evidence>
<dbReference type="EMBL" id="FMWG01000016">
    <property type="protein sequence ID" value="SCZ73186.1"/>
    <property type="molecule type" value="Genomic_DNA"/>
</dbReference>
<protein>
    <submittedName>
        <fullName evidence="2">Uncharacterized protein</fullName>
    </submittedName>
</protein>
<sequence length="278" mass="31362">MVKSLGDFLTGQTPQSDYGRYPDRTPKVKTKLIDKPGRHAAIRTQGDARVRRNIENHIAQRGESKFNSKPKLLMPSRNFRVDIMDPSRTHHTISNGLCLGDAVLFLKNYQRTLSLNQSIPTAFEAAGLQAQISTFKIFETGDGQDRFEENKEGGKPNQFVKHSQTELKTTTLRAVGLNIDDKQSISKNQSADELFDWDNEFEIATTSLLSIRYKHVTDPRKITGHAISVINDPNKGAFIYDTNFGIVGFSDSDDIQTYVEQVVLHNRDLTSLERFDVS</sequence>
<dbReference type="RefSeq" id="WP_139163234.1">
    <property type="nucleotide sequence ID" value="NZ_FMWG01000016.1"/>
</dbReference>
<evidence type="ECO:0000313" key="2">
    <source>
        <dbReference type="EMBL" id="SCZ73186.1"/>
    </source>
</evidence>
<organism evidence="2 3">
    <name type="scientific">Epibacterium ulvae</name>
    <dbReference type="NCBI Taxonomy" id="1156985"/>
    <lineage>
        <taxon>Bacteria</taxon>
        <taxon>Pseudomonadati</taxon>
        <taxon>Pseudomonadota</taxon>
        <taxon>Alphaproteobacteria</taxon>
        <taxon>Rhodobacterales</taxon>
        <taxon>Roseobacteraceae</taxon>
        <taxon>Epibacterium</taxon>
    </lineage>
</organism>
<name>A0A1G5RGQ5_9RHOB</name>
<dbReference type="AlphaFoldDB" id="A0A1G5RGQ5"/>
<reference evidence="2 3" key="1">
    <citation type="submission" date="2016-10" db="EMBL/GenBank/DDBJ databases">
        <authorList>
            <person name="de Groot N.N."/>
        </authorList>
    </citation>
    <scope>NUCLEOTIDE SEQUENCE [LARGE SCALE GENOMIC DNA]</scope>
    <source>
        <strain evidence="2 3">U95</strain>
    </source>
</reference>
<proteinExistence type="predicted"/>
<dbReference type="Proteomes" id="UP000198767">
    <property type="component" value="Unassembled WGS sequence"/>
</dbReference>
<feature type="region of interest" description="Disordered" evidence="1">
    <location>
        <begin position="1"/>
        <end position="24"/>
    </location>
</feature>
<evidence type="ECO:0000313" key="3">
    <source>
        <dbReference type="Proteomes" id="UP000198767"/>
    </source>
</evidence>
<gene>
    <name evidence="2" type="ORF">SAMN04488118_11643</name>
</gene>
<accession>A0A1G5RGQ5</accession>
<dbReference type="STRING" id="1156985.SAMN04488118_11643"/>